<protein>
    <submittedName>
        <fullName evidence="3">Uncharacterized protein</fullName>
    </submittedName>
</protein>
<keyword evidence="2" id="KW-0812">Transmembrane</keyword>
<keyword evidence="4" id="KW-1185">Reference proteome</keyword>
<accession>A0A5M6CXG5</accession>
<evidence type="ECO:0000313" key="4">
    <source>
        <dbReference type="Proteomes" id="UP000324479"/>
    </source>
</evidence>
<keyword evidence="2" id="KW-1133">Transmembrane helix</keyword>
<comment type="caution">
    <text evidence="3">The sequence shown here is derived from an EMBL/GenBank/DDBJ whole genome shotgun (WGS) entry which is preliminary data.</text>
</comment>
<evidence type="ECO:0000256" key="1">
    <source>
        <dbReference type="SAM" id="MobiDB-lite"/>
    </source>
</evidence>
<gene>
    <name evidence="3" type="ORF">FYK55_23965</name>
</gene>
<dbReference type="Proteomes" id="UP000324479">
    <property type="component" value="Unassembled WGS sequence"/>
</dbReference>
<feature type="region of interest" description="Disordered" evidence="1">
    <location>
        <begin position="1"/>
        <end position="20"/>
    </location>
</feature>
<evidence type="ECO:0000256" key="2">
    <source>
        <dbReference type="SAM" id="Phobius"/>
    </source>
</evidence>
<proteinExistence type="predicted"/>
<feature type="transmembrane region" description="Helical" evidence="2">
    <location>
        <begin position="29"/>
        <end position="49"/>
    </location>
</feature>
<dbReference type="RefSeq" id="WP_150079162.1">
    <property type="nucleotide sequence ID" value="NZ_VWOX01000018.1"/>
</dbReference>
<dbReference type="AlphaFoldDB" id="A0A5M6CXG5"/>
<evidence type="ECO:0000313" key="3">
    <source>
        <dbReference type="EMBL" id="KAA5539626.1"/>
    </source>
</evidence>
<sequence>MSHGEETDSESFPSPPDVQRRRVRPSFHLLTILLLVAAIACWLSFYQLWSETQRMESELPSLRELARELVVSDPSMYAVVRHHQLWNDDFRWRIYLPPDGNYEIHLATREIAGDLPQPKVSKPIAPGEHELELRTAPDGDEVRVEVLLDGKVHLETREPDEWDDASGSVGGSKFSANRQQQPDQPLILFHRRFSFPNSGNTVRAPDGPGRGLVLWITPDGTPSGESAPRD</sequence>
<name>A0A5M6CXG5_9BACT</name>
<dbReference type="EMBL" id="VWOX01000018">
    <property type="protein sequence ID" value="KAA5539626.1"/>
    <property type="molecule type" value="Genomic_DNA"/>
</dbReference>
<keyword evidence="2" id="KW-0472">Membrane</keyword>
<feature type="region of interest" description="Disordered" evidence="1">
    <location>
        <begin position="158"/>
        <end position="180"/>
    </location>
</feature>
<organism evidence="3 4">
    <name type="scientific">Roseiconus nitratireducens</name>
    <dbReference type="NCBI Taxonomy" id="2605748"/>
    <lineage>
        <taxon>Bacteria</taxon>
        <taxon>Pseudomonadati</taxon>
        <taxon>Planctomycetota</taxon>
        <taxon>Planctomycetia</taxon>
        <taxon>Pirellulales</taxon>
        <taxon>Pirellulaceae</taxon>
        <taxon>Roseiconus</taxon>
    </lineage>
</organism>
<reference evidence="3 4" key="1">
    <citation type="submission" date="2019-08" db="EMBL/GenBank/DDBJ databases">
        <authorList>
            <person name="Dhanesh K."/>
            <person name="Kumar G."/>
            <person name="Sasikala C."/>
            <person name="Venkata Ramana C."/>
        </authorList>
    </citation>
    <scope>NUCLEOTIDE SEQUENCE [LARGE SCALE GENOMIC DNA]</scope>
    <source>
        <strain evidence="3 4">JC645</strain>
    </source>
</reference>